<gene>
    <name evidence="1" type="ORF">AYR66_08695</name>
</gene>
<reference evidence="1 2" key="1">
    <citation type="submission" date="2016-02" db="EMBL/GenBank/DDBJ databases">
        <authorList>
            <person name="Wen L."/>
            <person name="He K."/>
            <person name="Yang H."/>
        </authorList>
    </citation>
    <scope>NUCLEOTIDE SEQUENCE [LARGE SCALE GENOMIC DNA]</scope>
    <source>
        <strain evidence="1 2">TSA40</strain>
    </source>
</reference>
<dbReference type="Pfam" id="PF08982">
    <property type="entry name" value="AtaL"/>
    <property type="match status" value="1"/>
</dbReference>
<evidence type="ECO:0000313" key="1">
    <source>
        <dbReference type="EMBL" id="OWW19582.1"/>
    </source>
</evidence>
<protein>
    <recommendedName>
        <fullName evidence="3">DUF1857 domain-containing protein</fullName>
    </recommendedName>
</protein>
<comment type="caution">
    <text evidence="1">The sequence shown here is derived from an EMBL/GenBank/DDBJ whole genome shotgun (WGS) entry which is preliminary data.</text>
</comment>
<dbReference type="EMBL" id="LSTO01000001">
    <property type="protein sequence ID" value="OWW19582.1"/>
    <property type="molecule type" value="Genomic_DNA"/>
</dbReference>
<dbReference type="Proteomes" id="UP000197535">
    <property type="component" value="Unassembled WGS sequence"/>
</dbReference>
<keyword evidence="2" id="KW-1185">Reference proteome</keyword>
<dbReference type="SUPFAM" id="SSF55961">
    <property type="entry name" value="Bet v1-like"/>
    <property type="match status" value="1"/>
</dbReference>
<dbReference type="RefSeq" id="WP_088706489.1">
    <property type="nucleotide sequence ID" value="NZ_LSTO01000001.1"/>
</dbReference>
<dbReference type="CDD" id="cd08863">
    <property type="entry name" value="SRPBCC_DUF1857"/>
    <property type="match status" value="1"/>
</dbReference>
<evidence type="ECO:0000313" key="2">
    <source>
        <dbReference type="Proteomes" id="UP000197535"/>
    </source>
</evidence>
<sequence length="157" mass="18356">MKFEHLIEINDPLNPLIDRLSREQLWRGLVLRAETPMDFVPHLDACDILERSEHTLSRELRYGDLVIRDRVSYLPLQQVTYHVPPQKEIPESTLTMTIEEPEQDILFVRFVYDDGATEAQDTADAFYNDFRKSAYKESDIDTIRTIREMAEAGRLGE</sequence>
<dbReference type="Gene3D" id="3.30.530.20">
    <property type="match status" value="1"/>
</dbReference>
<dbReference type="InterPro" id="IPR023393">
    <property type="entry name" value="START-like_dom_sf"/>
</dbReference>
<name>A0A254TE37_9BURK</name>
<dbReference type="InterPro" id="IPR015075">
    <property type="entry name" value="AtaL"/>
</dbReference>
<evidence type="ECO:0008006" key="3">
    <source>
        <dbReference type="Google" id="ProtNLM"/>
    </source>
</evidence>
<dbReference type="OrthoDB" id="6367327at2"/>
<accession>A0A254TE37</accession>
<organism evidence="1 2">
    <name type="scientific">Noviherbaspirillum denitrificans</name>
    <dbReference type="NCBI Taxonomy" id="1968433"/>
    <lineage>
        <taxon>Bacteria</taxon>
        <taxon>Pseudomonadati</taxon>
        <taxon>Pseudomonadota</taxon>
        <taxon>Betaproteobacteria</taxon>
        <taxon>Burkholderiales</taxon>
        <taxon>Oxalobacteraceae</taxon>
        <taxon>Noviherbaspirillum</taxon>
    </lineage>
</organism>
<dbReference type="AlphaFoldDB" id="A0A254TE37"/>
<proteinExistence type="predicted"/>